<geneLocation type="mitochondrion" evidence="1"/>
<evidence type="ECO:0000313" key="1">
    <source>
        <dbReference type="EMBL" id="AML60628.1"/>
    </source>
</evidence>
<proteinExistence type="predicted"/>
<keyword evidence="1" id="KW-0496">Mitochondrion</keyword>
<accession>A0A140F2J4</accession>
<gene>
    <name evidence="1" type="ORF">Mmmito_0051</name>
</gene>
<sequence length="220" mass="24606">MYTRTQIAHTHLARQQFRVDFRRAADRAQPFVVHVSRLCAHSGGENAKYHGVCARVCVCVCACARVCVCVYVCVCMCMCVCSLLPNQISPVRSTHTKINQAPRLPHAQPTLMLQTCLLTRLRVRQSMRANSPWPRTTGLCGDAAQWLCTRERACVSMRSVEISVALERTHDRQPNCEFEHCHAACCATITRPDASTLRRERVSTLRSAQSAGTHVQGTRP</sequence>
<protein>
    <submittedName>
        <fullName evidence="1">Uncharacterized protein</fullName>
    </submittedName>
</protein>
<reference evidence="1" key="1">
    <citation type="submission" date="2015-11" db="EMBL/GenBank/DDBJ databases">
        <authorList>
            <person name="Zhang Y."/>
            <person name="Guo Z."/>
        </authorList>
    </citation>
    <scope>NUCLEOTIDE SEQUENCE</scope>
</reference>
<reference evidence="1" key="2">
    <citation type="journal article" date="2016" name="Open Biol.">
        <title>Moramonas marocensis gen. nov., sp. nov.: a jakobid flagellate isolated from desert soil with a bacteria-like, but bloated mitochondrial genome.</title>
        <authorList>
            <person name="Strassert J.F."/>
            <person name="Tikhonenkov D.V."/>
            <person name="Pombert J.F."/>
            <person name="Kolisko M."/>
            <person name="Tai V."/>
            <person name="Mylnikov A.P."/>
            <person name="Keeling P.J."/>
        </authorList>
    </citation>
    <scope>NUCLEOTIDE SEQUENCE</scope>
</reference>
<dbReference type="EMBL" id="KU057173">
    <property type="protein sequence ID" value="AML60628.1"/>
    <property type="molecule type" value="Genomic_DNA"/>
</dbReference>
<name>A0A140F2J4_9EUKA</name>
<organism evidence="1">
    <name type="scientific">Moramonas marocensis</name>
    <dbReference type="NCBI Taxonomy" id="1805496"/>
    <lineage>
        <taxon>Eukaryota</taxon>
        <taxon>Discoba</taxon>
        <taxon>Jakobida</taxon>
        <taxon>Histionina</taxon>
        <taxon>Moramonas</taxon>
    </lineage>
</organism>
<dbReference type="AlphaFoldDB" id="A0A140F2J4"/>